<evidence type="ECO:0000256" key="2">
    <source>
        <dbReference type="SAM" id="MobiDB-lite"/>
    </source>
</evidence>
<dbReference type="EMBL" id="JAAAUQ010000393">
    <property type="protein sequence ID" value="KAF9150673.1"/>
    <property type="molecule type" value="Genomic_DNA"/>
</dbReference>
<feature type="region of interest" description="Disordered" evidence="2">
    <location>
        <begin position="941"/>
        <end position="1016"/>
    </location>
</feature>
<comment type="similarity">
    <text evidence="1">Belongs to the sorting nexin family.</text>
</comment>
<dbReference type="InterPro" id="IPR001683">
    <property type="entry name" value="PX_dom"/>
</dbReference>
<keyword evidence="3" id="KW-0472">Membrane</keyword>
<dbReference type="InterPro" id="IPR036871">
    <property type="entry name" value="PX_dom_sf"/>
</dbReference>
<feature type="compositionally biased region" description="Low complexity" evidence="2">
    <location>
        <begin position="728"/>
        <end position="738"/>
    </location>
</feature>
<evidence type="ECO:0000256" key="1">
    <source>
        <dbReference type="ARBA" id="ARBA00010883"/>
    </source>
</evidence>
<feature type="compositionally biased region" description="Low complexity" evidence="2">
    <location>
        <begin position="111"/>
        <end position="127"/>
    </location>
</feature>
<feature type="domain" description="PXA" evidence="4">
    <location>
        <begin position="284"/>
        <end position="458"/>
    </location>
</feature>
<dbReference type="Gene3D" id="1.10.167.10">
    <property type="entry name" value="Regulator of G-protein Signalling 4, domain 2"/>
    <property type="match status" value="1"/>
</dbReference>
<feature type="region of interest" description="Disordered" evidence="2">
    <location>
        <begin position="706"/>
        <end position="738"/>
    </location>
</feature>
<name>A0A9P5RYD9_9FUNG</name>
<feature type="compositionally biased region" description="Polar residues" evidence="2">
    <location>
        <begin position="941"/>
        <end position="952"/>
    </location>
</feature>
<evidence type="ECO:0000256" key="3">
    <source>
        <dbReference type="SAM" id="Phobius"/>
    </source>
</evidence>
<dbReference type="Proteomes" id="UP000748756">
    <property type="component" value="Unassembled WGS sequence"/>
</dbReference>
<accession>A0A9P5RYD9</accession>
<keyword evidence="6" id="KW-1185">Reference proteome</keyword>
<feature type="compositionally biased region" description="Low complexity" evidence="2">
    <location>
        <begin position="960"/>
        <end position="974"/>
    </location>
</feature>
<dbReference type="InterPro" id="IPR013937">
    <property type="entry name" value="Sorting_nexin_C"/>
</dbReference>
<feature type="region of interest" description="Disordered" evidence="2">
    <location>
        <begin position="1263"/>
        <end position="1297"/>
    </location>
</feature>
<dbReference type="Pfam" id="PF08628">
    <property type="entry name" value="Nexin_C"/>
    <property type="match status" value="1"/>
</dbReference>
<dbReference type="SMART" id="SM00313">
    <property type="entry name" value="PXA"/>
    <property type="match status" value="1"/>
</dbReference>
<protein>
    <recommendedName>
        <fullName evidence="4">PXA domain-containing protein</fullName>
    </recommendedName>
</protein>
<evidence type="ECO:0000313" key="6">
    <source>
        <dbReference type="Proteomes" id="UP000748756"/>
    </source>
</evidence>
<feature type="compositionally biased region" description="Polar residues" evidence="2">
    <location>
        <begin position="1057"/>
        <end position="1068"/>
    </location>
</feature>
<dbReference type="InterPro" id="IPR044926">
    <property type="entry name" value="RGS_subdomain_2"/>
</dbReference>
<dbReference type="Gene3D" id="3.30.1520.10">
    <property type="entry name" value="Phox-like domain"/>
    <property type="match status" value="1"/>
</dbReference>
<dbReference type="Pfam" id="PF02194">
    <property type="entry name" value="PXA"/>
    <property type="match status" value="1"/>
</dbReference>
<dbReference type="InterPro" id="IPR036305">
    <property type="entry name" value="RGS_sf"/>
</dbReference>
<feature type="transmembrane region" description="Helical" evidence="3">
    <location>
        <begin position="179"/>
        <end position="196"/>
    </location>
</feature>
<dbReference type="PROSITE" id="PS51207">
    <property type="entry name" value="PXA"/>
    <property type="match status" value="1"/>
</dbReference>
<feature type="region of interest" description="Disordered" evidence="2">
    <location>
        <begin position="461"/>
        <end position="481"/>
    </location>
</feature>
<gene>
    <name evidence="5" type="ORF">BG015_007500</name>
</gene>
<feature type="transmembrane region" description="Helical" evidence="3">
    <location>
        <begin position="202"/>
        <end position="223"/>
    </location>
</feature>
<evidence type="ECO:0000313" key="5">
    <source>
        <dbReference type="EMBL" id="KAF9150673.1"/>
    </source>
</evidence>
<dbReference type="OrthoDB" id="120967at2759"/>
<feature type="compositionally biased region" description="Polar residues" evidence="2">
    <location>
        <begin position="1076"/>
        <end position="1096"/>
    </location>
</feature>
<dbReference type="PANTHER" id="PTHR22775:SF3">
    <property type="entry name" value="SORTING NEXIN-13"/>
    <property type="match status" value="1"/>
</dbReference>
<feature type="compositionally biased region" description="Basic and acidic residues" evidence="2">
    <location>
        <begin position="472"/>
        <end position="481"/>
    </location>
</feature>
<dbReference type="SUPFAM" id="SSF48097">
    <property type="entry name" value="Regulator of G-protein signaling, RGS"/>
    <property type="match status" value="1"/>
</dbReference>
<dbReference type="SUPFAM" id="SSF64268">
    <property type="entry name" value="PX domain"/>
    <property type="match status" value="1"/>
</dbReference>
<organism evidence="5 6">
    <name type="scientific">Linnemannia schmuckeri</name>
    <dbReference type="NCBI Taxonomy" id="64567"/>
    <lineage>
        <taxon>Eukaryota</taxon>
        <taxon>Fungi</taxon>
        <taxon>Fungi incertae sedis</taxon>
        <taxon>Mucoromycota</taxon>
        <taxon>Mortierellomycotina</taxon>
        <taxon>Mortierellomycetes</taxon>
        <taxon>Mortierellales</taxon>
        <taxon>Mortierellaceae</taxon>
        <taxon>Linnemannia</taxon>
    </lineage>
</organism>
<feature type="compositionally biased region" description="Low complexity" evidence="2">
    <location>
        <begin position="1266"/>
        <end position="1284"/>
    </location>
</feature>
<feature type="compositionally biased region" description="Polar residues" evidence="2">
    <location>
        <begin position="1"/>
        <end position="14"/>
    </location>
</feature>
<proteinExistence type="inferred from homology"/>
<feature type="region of interest" description="Disordered" evidence="2">
    <location>
        <begin position="1053"/>
        <end position="1128"/>
    </location>
</feature>
<dbReference type="Pfam" id="PF00787">
    <property type="entry name" value="PX"/>
    <property type="match status" value="1"/>
</dbReference>
<reference evidence="5" key="1">
    <citation type="journal article" date="2020" name="Fungal Divers.">
        <title>Resolving the Mortierellaceae phylogeny through synthesis of multi-gene phylogenetics and phylogenomics.</title>
        <authorList>
            <person name="Vandepol N."/>
            <person name="Liber J."/>
            <person name="Desiro A."/>
            <person name="Na H."/>
            <person name="Kennedy M."/>
            <person name="Barry K."/>
            <person name="Grigoriev I.V."/>
            <person name="Miller A.N."/>
            <person name="O'Donnell K."/>
            <person name="Stajich J.E."/>
            <person name="Bonito G."/>
        </authorList>
    </citation>
    <scope>NUCLEOTIDE SEQUENCE</scope>
    <source>
        <strain evidence="5">NRRL 6426</strain>
    </source>
</reference>
<dbReference type="PANTHER" id="PTHR22775">
    <property type="entry name" value="SORTING NEXIN"/>
    <property type="match status" value="1"/>
</dbReference>
<evidence type="ECO:0000259" key="4">
    <source>
        <dbReference type="PROSITE" id="PS51207"/>
    </source>
</evidence>
<comment type="caution">
    <text evidence="5">The sequence shown here is derived from an EMBL/GenBank/DDBJ whole genome shotgun (WGS) entry which is preliminary data.</text>
</comment>
<feature type="compositionally biased region" description="Polar residues" evidence="2">
    <location>
        <begin position="81"/>
        <end position="110"/>
    </location>
</feature>
<keyword evidence="3" id="KW-0812">Transmembrane</keyword>
<feature type="compositionally biased region" description="Low complexity" evidence="2">
    <location>
        <begin position="1097"/>
        <end position="1123"/>
    </location>
</feature>
<dbReference type="GO" id="GO:0035091">
    <property type="term" value="F:phosphatidylinositol binding"/>
    <property type="evidence" value="ECO:0007669"/>
    <property type="project" value="InterPro"/>
</dbReference>
<feature type="region of interest" description="Disordered" evidence="2">
    <location>
        <begin position="1"/>
        <end position="158"/>
    </location>
</feature>
<sequence length="1357" mass="147604">MEIAQPSSFPSSSLTDDDDIITPFATTHSQVSPAFVEPSPRFAPHHATLESNANRSSSSTDSDDPFHGSIATAVPSVAPLHTTSPNGDLTPTCPPTSVLSENKNSNTLDYSSSSEPSLSPLKESSPSIPTTTAMIPSPFTPVDTQTLSGSDRPHTISKDTPYATLEHTLTQFKEQPERAVTTAFVVSGLIVVRYILPRIGWITLFVGVLGMGFGGFIVAFYLLAVPEATRLKRASAVAKFGKHHDQHFEIVEGVPSWPDSHEKPLTITPLPEAIDSDLQHVSISPDIDPMVEDMISYALRDFVNVPVGLVSEGQHNIPLRASMVAMAMNLSSRFSNVRLPETALLAVFGLQNNFIVHLRAYRELRASRLPIANYVAAHANPDSVIGRCYHKEERQKQLRSTAKAICQALLSKGDQQSKALFAVMQEIMASHVLESTLDYVCDPDFINLAIIDYFTASATEQKDGSMAPETARSSKQEAKLEEAPITSLADSILMNAAHLMDKTSRDPQEPGLTIQKTTPQHTIPLLDTSAISRNLEAPRSAQVSTPCSASVTRDKHFITQPKPSVTLRDVLSHKNEHIDIYQEFMAYMQVWDAMDLVQFWVMIDIFHRQIEQGTFANPEDLRREANNIFESYCGEDPDQQVPGIRDAKGGAVLKNLRKNIRPNPAYCFAEPQEWAMSVLDQQYWEPFKSKQEREAAAKIVVETPQRMVPESPQQQQQQQLVDDPAPRPSLASMRSSSSLSLAASPVDLESVVERTTSTPQPVLVPKLSVQAINLTDMVNRRPKTLMSNSELSYMVEVQTHAGQGWMVTRTFQQLEQLQQALLQQYPVVQRSIFPRWRLQPSDKVCLGLQNFMRAMLAIPEVSESMSLSWFLSKDFDQSPASVQEAGLFRNSIPSTSNPLAESGKAIGLAATQGAKTALRQASEASLSAGRFFKSIGAAVTNGTSASSPQLTPMSEEKSVRGSFDSVRSSSSTFTLPERQLHNAGQPMTPVSTPVPTGPHSTPMPGMEGPRSDTPSRFLSTLHDEAAQSPIATSPPAQGLATLVSPVPSAAVRKSDASGLNSGSQTGFNTLPGPSDAQDSIPGQGQSNPAPMSSPELTSTTAPTSSTTPYVSATTTTSAPTAGAPPLPKKKMELLSNDELDLLIETSFTVLEDIMDFSKGQSIRRMTFGVLRELVRKSYRVAINQSFSAWVEQSTSHESTVEMVRWMKEDLLWPNGEWPVPPAPTSAPAPVVAAVAAGSEDKAKEIIRVGEDSYEIGSDGIAVKVQPSNNNSPSSSTDTAASTAPVPAARTEKEKEVTREKARELVKIMLPGSLVTVLGREAVLRGLVDVFEMMQIKELNLGLALSVLEMAVRLTLSR</sequence>
<dbReference type="InterPro" id="IPR003114">
    <property type="entry name" value="Phox_assoc"/>
</dbReference>
<keyword evidence="3" id="KW-1133">Transmembrane helix</keyword>